<evidence type="ECO:0000256" key="2">
    <source>
        <dbReference type="SAM" id="SignalP"/>
    </source>
</evidence>
<protein>
    <submittedName>
        <fullName evidence="3">Uncharacterized protein</fullName>
    </submittedName>
</protein>
<proteinExistence type="predicted"/>
<dbReference type="EMBL" id="KZ308203">
    <property type="protein sequence ID" value="KAG8224600.1"/>
    <property type="molecule type" value="Genomic_DNA"/>
</dbReference>
<dbReference type="AlphaFoldDB" id="A0A8K0NU02"/>
<sequence length="225" mass="25557">MSFLPVYLGSLITLLCFTSASDVPVSVGEKESNVSSVTSVFLPPSLSTEHLKEASKTLSDEPVSIKYHQMDEPSKLLASLQADYEKLMKEVEERKATYSQARKEFDLKKEGDEKELAKMDGAVKEREEVEEKLKQEKARLDEIRTNVDKEEAALRAEEEKVADLQRRKEEVDRKDEELKSLSTKLIQLEKDVEKTLGKCIEVPQALIIFWGTPVHPDTRLCIKTS</sequence>
<dbReference type="Proteomes" id="UP000792457">
    <property type="component" value="Unassembled WGS sequence"/>
</dbReference>
<comment type="caution">
    <text evidence="3">The sequence shown here is derived from an EMBL/GenBank/DDBJ whole genome shotgun (WGS) entry which is preliminary data.</text>
</comment>
<keyword evidence="1" id="KW-0175">Coiled coil</keyword>
<gene>
    <name evidence="3" type="ORF">J437_LFUL009184</name>
</gene>
<feature type="signal peptide" evidence="2">
    <location>
        <begin position="1"/>
        <end position="20"/>
    </location>
</feature>
<keyword evidence="4" id="KW-1185">Reference proteome</keyword>
<keyword evidence="2" id="KW-0732">Signal</keyword>
<organism evidence="3 4">
    <name type="scientific">Ladona fulva</name>
    <name type="common">Scarce chaser dragonfly</name>
    <name type="synonym">Libellula fulva</name>
    <dbReference type="NCBI Taxonomy" id="123851"/>
    <lineage>
        <taxon>Eukaryota</taxon>
        <taxon>Metazoa</taxon>
        <taxon>Ecdysozoa</taxon>
        <taxon>Arthropoda</taxon>
        <taxon>Hexapoda</taxon>
        <taxon>Insecta</taxon>
        <taxon>Pterygota</taxon>
        <taxon>Palaeoptera</taxon>
        <taxon>Odonata</taxon>
        <taxon>Epiprocta</taxon>
        <taxon>Anisoptera</taxon>
        <taxon>Libelluloidea</taxon>
        <taxon>Libellulidae</taxon>
        <taxon>Ladona</taxon>
    </lineage>
</organism>
<evidence type="ECO:0000313" key="4">
    <source>
        <dbReference type="Proteomes" id="UP000792457"/>
    </source>
</evidence>
<name>A0A8K0NU02_LADFU</name>
<evidence type="ECO:0000256" key="1">
    <source>
        <dbReference type="SAM" id="Coils"/>
    </source>
</evidence>
<evidence type="ECO:0000313" key="3">
    <source>
        <dbReference type="EMBL" id="KAG8224600.1"/>
    </source>
</evidence>
<accession>A0A8K0NU02</accession>
<reference evidence="3" key="1">
    <citation type="submission" date="2013-04" db="EMBL/GenBank/DDBJ databases">
        <authorList>
            <person name="Qu J."/>
            <person name="Murali S.C."/>
            <person name="Bandaranaike D."/>
            <person name="Bellair M."/>
            <person name="Blankenburg K."/>
            <person name="Chao H."/>
            <person name="Dinh H."/>
            <person name="Doddapaneni H."/>
            <person name="Downs B."/>
            <person name="Dugan-Rocha S."/>
            <person name="Elkadiri S."/>
            <person name="Gnanaolivu R.D."/>
            <person name="Hernandez B."/>
            <person name="Javaid M."/>
            <person name="Jayaseelan J.C."/>
            <person name="Lee S."/>
            <person name="Li M."/>
            <person name="Ming W."/>
            <person name="Munidasa M."/>
            <person name="Muniz J."/>
            <person name="Nguyen L."/>
            <person name="Ongeri F."/>
            <person name="Osuji N."/>
            <person name="Pu L.-L."/>
            <person name="Puazo M."/>
            <person name="Qu C."/>
            <person name="Quiroz J."/>
            <person name="Raj R."/>
            <person name="Weissenberger G."/>
            <person name="Xin Y."/>
            <person name="Zou X."/>
            <person name="Han Y."/>
            <person name="Richards S."/>
            <person name="Worley K."/>
            <person name="Muzny D."/>
            <person name="Gibbs R."/>
        </authorList>
    </citation>
    <scope>NUCLEOTIDE SEQUENCE</scope>
    <source>
        <strain evidence="3">Sampled in the wild</strain>
    </source>
</reference>
<feature type="chain" id="PRO_5035447583" evidence="2">
    <location>
        <begin position="21"/>
        <end position="225"/>
    </location>
</feature>
<reference evidence="3" key="2">
    <citation type="submission" date="2017-10" db="EMBL/GenBank/DDBJ databases">
        <title>Ladona fulva Genome sequencing and assembly.</title>
        <authorList>
            <person name="Murali S."/>
            <person name="Richards S."/>
            <person name="Bandaranaike D."/>
            <person name="Bellair M."/>
            <person name="Blankenburg K."/>
            <person name="Chao H."/>
            <person name="Dinh H."/>
            <person name="Doddapaneni H."/>
            <person name="Dugan-Rocha S."/>
            <person name="Elkadiri S."/>
            <person name="Gnanaolivu R."/>
            <person name="Hernandez B."/>
            <person name="Skinner E."/>
            <person name="Javaid M."/>
            <person name="Lee S."/>
            <person name="Li M."/>
            <person name="Ming W."/>
            <person name="Munidasa M."/>
            <person name="Muniz J."/>
            <person name="Nguyen L."/>
            <person name="Hughes D."/>
            <person name="Osuji N."/>
            <person name="Pu L.-L."/>
            <person name="Puazo M."/>
            <person name="Qu C."/>
            <person name="Quiroz J."/>
            <person name="Raj R."/>
            <person name="Weissenberger G."/>
            <person name="Xin Y."/>
            <person name="Zou X."/>
            <person name="Han Y."/>
            <person name="Worley K."/>
            <person name="Muzny D."/>
            <person name="Gibbs R."/>
        </authorList>
    </citation>
    <scope>NUCLEOTIDE SEQUENCE</scope>
    <source>
        <strain evidence="3">Sampled in the wild</strain>
    </source>
</reference>
<feature type="coiled-coil region" evidence="1">
    <location>
        <begin position="77"/>
        <end position="198"/>
    </location>
</feature>